<feature type="chain" id="PRO_5015121941" description="Type-F conjugative transfer system pilin assembly thiol-disulfide isomerase TrbB" evidence="2">
    <location>
        <begin position="29"/>
        <end position="94"/>
    </location>
</feature>
<dbReference type="AlphaFoldDB" id="A0A2P1BNV6"/>
<evidence type="ECO:0000256" key="2">
    <source>
        <dbReference type="SAM" id="SignalP"/>
    </source>
</evidence>
<accession>A0A2P1BNV6</accession>
<feature type="region of interest" description="Disordered" evidence="1">
    <location>
        <begin position="38"/>
        <end position="62"/>
    </location>
</feature>
<keyword evidence="3" id="KW-0614">Plasmid</keyword>
<proteinExistence type="predicted"/>
<geneLocation type="plasmid" evidence="3">
    <name>pUJ-83KPC</name>
</geneLocation>
<evidence type="ECO:0008006" key="4">
    <source>
        <dbReference type="Google" id="ProtNLM"/>
    </source>
</evidence>
<organism evidence="3">
    <name type="scientific">Klebsiella pneumoniae</name>
    <dbReference type="NCBI Taxonomy" id="573"/>
    <lineage>
        <taxon>Bacteria</taxon>
        <taxon>Pseudomonadati</taxon>
        <taxon>Pseudomonadota</taxon>
        <taxon>Gammaproteobacteria</taxon>
        <taxon>Enterobacterales</taxon>
        <taxon>Enterobacteriaceae</taxon>
        <taxon>Klebsiella/Raoultella group</taxon>
        <taxon>Klebsiella</taxon>
        <taxon>Klebsiella pneumoniae complex</taxon>
    </lineage>
</organism>
<evidence type="ECO:0000256" key="1">
    <source>
        <dbReference type="SAM" id="MobiDB-lite"/>
    </source>
</evidence>
<sequence>MKNSLMNLAKTPLAALALSLALAGMAHAGTLDEVKSLWDPRGISGTETASPQSDTPGGERGISATLVTTQQRKAGGPARLESGAVHAGTLSLLS</sequence>
<name>A0A2P1BNV6_KLEPN</name>
<evidence type="ECO:0000313" key="3">
    <source>
        <dbReference type="EMBL" id="AVI43427.1"/>
    </source>
</evidence>
<keyword evidence="2" id="KW-0732">Signal</keyword>
<reference evidence="3" key="1">
    <citation type="submission" date="2017-12" db="EMBL/GenBank/DDBJ databases">
        <title>Insights into the successfully spreading KPC-encoding IncII plasmids.</title>
        <authorList>
            <person name="Brandt C."/>
            <person name="Pletz M.W."/>
            <person name="Makarewicz O."/>
        </authorList>
    </citation>
    <scope>NUCLEOTIDE SEQUENCE</scope>
    <source>
        <strain evidence="3">St015256/1</strain>
        <plasmid evidence="3">pUJ-83KPC</plasmid>
    </source>
</reference>
<protein>
    <recommendedName>
        <fullName evidence="4">Type-F conjugative transfer system pilin assembly thiol-disulfide isomerase TrbB</fullName>
    </recommendedName>
</protein>
<feature type="compositionally biased region" description="Polar residues" evidence="1">
    <location>
        <begin position="45"/>
        <end position="55"/>
    </location>
</feature>
<feature type="signal peptide" evidence="2">
    <location>
        <begin position="1"/>
        <end position="28"/>
    </location>
</feature>
<dbReference type="EMBL" id="MG700549">
    <property type="protein sequence ID" value="AVI43427.1"/>
    <property type="molecule type" value="Genomic_DNA"/>
</dbReference>